<accession>A9UUH8</accession>
<evidence type="ECO:0000313" key="3">
    <source>
        <dbReference type="Proteomes" id="UP000001357"/>
    </source>
</evidence>
<dbReference type="RefSeq" id="XP_001744396.1">
    <property type="nucleotide sequence ID" value="XM_001744344.1"/>
</dbReference>
<dbReference type="InParanoid" id="A9UUH8"/>
<sequence length="157" mass="17258">MGKTTKRQSQPKSAVSIVKEVVKADDALGLDRALEDFAKTCCEAAMTLYVDSEGTLAEVNDARKAMKPRIERSRQQLDQLQADYTRLKAACQQAQEPTQLHLAPNPTPRQIVRALWSDAPNSVDVARLASITDELLKSEPVNSTVTGQRPIKSESLP</sequence>
<dbReference type="GeneID" id="5889349"/>
<keyword evidence="3" id="KW-1185">Reference proteome</keyword>
<dbReference type="Proteomes" id="UP000001357">
    <property type="component" value="Unassembled WGS sequence"/>
</dbReference>
<organism evidence="2 3">
    <name type="scientific">Monosiga brevicollis</name>
    <name type="common">Choanoflagellate</name>
    <dbReference type="NCBI Taxonomy" id="81824"/>
    <lineage>
        <taxon>Eukaryota</taxon>
        <taxon>Choanoflagellata</taxon>
        <taxon>Craspedida</taxon>
        <taxon>Salpingoecidae</taxon>
        <taxon>Monosiga</taxon>
    </lineage>
</organism>
<evidence type="ECO:0000313" key="2">
    <source>
        <dbReference type="EMBL" id="EDQ91099.1"/>
    </source>
</evidence>
<dbReference type="AlphaFoldDB" id="A9UUH8"/>
<evidence type="ECO:0000256" key="1">
    <source>
        <dbReference type="SAM" id="MobiDB-lite"/>
    </source>
</evidence>
<name>A9UUH8_MONBE</name>
<protein>
    <submittedName>
        <fullName evidence="2">Uncharacterized protein</fullName>
    </submittedName>
</protein>
<feature type="region of interest" description="Disordered" evidence="1">
    <location>
        <begin position="138"/>
        <end position="157"/>
    </location>
</feature>
<dbReference type="EMBL" id="CH991546">
    <property type="protein sequence ID" value="EDQ91099.1"/>
    <property type="molecule type" value="Genomic_DNA"/>
</dbReference>
<dbReference type="KEGG" id="mbr:MONBRDRAFT_24030"/>
<proteinExistence type="predicted"/>
<gene>
    <name evidence="2" type="ORF">MONBRDRAFT_24030</name>
</gene>
<reference evidence="2 3" key="1">
    <citation type="journal article" date="2008" name="Nature">
        <title>The genome of the choanoflagellate Monosiga brevicollis and the origin of metazoans.</title>
        <authorList>
            <consortium name="JGI Sequencing"/>
            <person name="King N."/>
            <person name="Westbrook M.J."/>
            <person name="Young S.L."/>
            <person name="Kuo A."/>
            <person name="Abedin M."/>
            <person name="Chapman J."/>
            <person name="Fairclough S."/>
            <person name="Hellsten U."/>
            <person name="Isogai Y."/>
            <person name="Letunic I."/>
            <person name="Marr M."/>
            <person name="Pincus D."/>
            <person name="Putnam N."/>
            <person name="Rokas A."/>
            <person name="Wright K.J."/>
            <person name="Zuzow R."/>
            <person name="Dirks W."/>
            <person name="Good M."/>
            <person name="Goodstein D."/>
            <person name="Lemons D."/>
            <person name="Li W."/>
            <person name="Lyons J.B."/>
            <person name="Morris A."/>
            <person name="Nichols S."/>
            <person name="Richter D.J."/>
            <person name="Salamov A."/>
            <person name="Bork P."/>
            <person name="Lim W.A."/>
            <person name="Manning G."/>
            <person name="Miller W.T."/>
            <person name="McGinnis W."/>
            <person name="Shapiro H."/>
            <person name="Tjian R."/>
            <person name="Grigoriev I.V."/>
            <person name="Rokhsar D."/>
        </authorList>
    </citation>
    <scope>NUCLEOTIDE SEQUENCE [LARGE SCALE GENOMIC DNA]</scope>
    <source>
        <strain evidence="3">MX1 / ATCC 50154</strain>
    </source>
</reference>